<dbReference type="SMART" id="SM01331">
    <property type="entry name" value="DUF3635"/>
    <property type="match status" value="1"/>
</dbReference>
<reference evidence="15" key="1">
    <citation type="submission" date="2024-04" db="EMBL/GenBank/DDBJ databases">
        <authorList>
            <consortium name="Molecular Ecology Group"/>
        </authorList>
    </citation>
    <scope>NUCLEOTIDE SEQUENCE</scope>
</reference>
<evidence type="ECO:0000256" key="2">
    <source>
        <dbReference type="ARBA" id="ARBA00004496"/>
    </source>
</evidence>
<comment type="subcellular location">
    <subcellularLocation>
        <location evidence="1">Chromosome</location>
    </subcellularLocation>
    <subcellularLocation>
        <location evidence="2">Cytoplasm</location>
    </subcellularLocation>
</comment>
<evidence type="ECO:0000313" key="15">
    <source>
        <dbReference type="EMBL" id="CAL1679275.1"/>
    </source>
</evidence>
<dbReference type="GO" id="GO:0035556">
    <property type="term" value="P:intracellular signal transduction"/>
    <property type="evidence" value="ECO:0007669"/>
    <property type="project" value="TreeGrafter"/>
</dbReference>
<name>A0AAV2NHP7_9HYME</name>
<dbReference type="InterPro" id="IPR011009">
    <property type="entry name" value="Kinase-like_dom_sf"/>
</dbReference>
<evidence type="ECO:0000256" key="13">
    <source>
        <dbReference type="SAM" id="MobiDB-lite"/>
    </source>
</evidence>
<dbReference type="PANTHER" id="PTHR24419">
    <property type="entry name" value="INTERLEUKIN-1 RECEPTOR-ASSOCIATED KINASE"/>
    <property type="match status" value="1"/>
</dbReference>
<dbReference type="SUPFAM" id="SSF56112">
    <property type="entry name" value="Protein kinase-like (PK-like)"/>
    <property type="match status" value="1"/>
</dbReference>
<dbReference type="AlphaFoldDB" id="A0AAV2NHP7"/>
<dbReference type="PROSITE" id="PS50011">
    <property type="entry name" value="PROTEIN_KINASE_DOM"/>
    <property type="match status" value="1"/>
</dbReference>
<dbReference type="InterPro" id="IPR000719">
    <property type="entry name" value="Prot_kinase_dom"/>
</dbReference>
<evidence type="ECO:0000256" key="5">
    <source>
        <dbReference type="ARBA" id="ARBA00022490"/>
    </source>
</evidence>
<evidence type="ECO:0000256" key="7">
    <source>
        <dbReference type="ARBA" id="ARBA00022679"/>
    </source>
</evidence>
<dbReference type="GO" id="GO:0072354">
    <property type="term" value="F:histone H3T3 kinase activity"/>
    <property type="evidence" value="ECO:0007669"/>
    <property type="project" value="TreeGrafter"/>
</dbReference>
<dbReference type="EMBL" id="OZ034838">
    <property type="protein sequence ID" value="CAL1679275.1"/>
    <property type="molecule type" value="Genomic_DNA"/>
</dbReference>
<keyword evidence="9" id="KW-0418">Kinase</keyword>
<evidence type="ECO:0000256" key="3">
    <source>
        <dbReference type="ARBA" id="ARBA00012513"/>
    </source>
</evidence>
<dbReference type="GO" id="GO:0005524">
    <property type="term" value="F:ATP binding"/>
    <property type="evidence" value="ECO:0007669"/>
    <property type="project" value="UniProtKB-KW"/>
</dbReference>
<evidence type="ECO:0000256" key="10">
    <source>
        <dbReference type="ARBA" id="ARBA00022840"/>
    </source>
</evidence>
<feature type="domain" description="Protein kinase" evidence="14">
    <location>
        <begin position="929"/>
        <end position="1241"/>
    </location>
</feature>
<feature type="region of interest" description="Disordered" evidence="13">
    <location>
        <begin position="162"/>
        <end position="205"/>
    </location>
</feature>
<comment type="catalytic activity">
    <reaction evidence="11">
        <text>L-threonyl-[protein] + ATP = O-phospho-L-threonyl-[protein] + ADP + H(+)</text>
        <dbReference type="Rhea" id="RHEA:46608"/>
        <dbReference type="Rhea" id="RHEA-COMP:11060"/>
        <dbReference type="Rhea" id="RHEA-COMP:11605"/>
        <dbReference type="ChEBI" id="CHEBI:15378"/>
        <dbReference type="ChEBI" id="CHEBI:30013"/>
        <dbReference type="ChEBI" id="CHEBI:30616"/>
        <dbReference type="ChEBI" id="CHEBI:61977"/>
        <dbReference type="ChEBI" id="CHEBI:456216"/>
        <dbReference type="EC" id="2.7.11.1"/>
    </reaction>
</comment>
<dbReference type="Proteomes" id="UP001497644">
    <property type="component" value="Chromosome 15"/>
</dbReference>
<feature type="compositionally biased region" description="Low complexity" evidence="13">
    <location>
        <begin position="181"/>
        <end position="190"/>
    </location>
</feature>
<comment type="catalytic activity">
    <reaction evidence="12">
        <text>L-seryl-[protein] + ATP = O-phospho-L-seryl-[protein] + ADP + H(+)</text>
        <dbReference type="Rhea" id="RHEA:17989"/>
        <dbReference type="Rhea" id="RHEA-COMP:9863"/>
        <dbReference type="Rhea" id="RHEA-COMP:11604"/>
        <dbReference type="ChEBI" id="CHEBI:15378"/>
        <dbReference type="ChEBI" id="CHEBI:29999"/>
        <dbReference type="ChEBI" id="CHEBI:30616"/>
        <dbReference type="ChEBI" id="CHEBI:83421"/>
        <dbReference type="ChEBI" id="CHEBI:456216"/>
        <dbReference type="EC" id="2.7.11.1"/>
    </reaction>
</comment>
<dbReference type="Gene3D" id="3.30.200.20">
    <property type="entry name" value="Phosphorylase Kinase, domain 1"/>
    <property type="match status" value="1"/>
</dbReference>
<dbReference type="SMART" id="SM00220">
    <property type="entry name" value="S_TKc"/>
    <property type="match status" value="1"/>
</dbReference>
<dbReference type="GO" id="GO:0005737">
    <property type="term" value="C:cytoplasm"/>
    <property type="evidence" value="ECO:0007669"/>
    <property type="project" value="UniProtKB-SubCell"/>
</dbReference>
<dbReference type="FunFam" id="1.10.510.10:FF:000401">
    <property type="entry name" value="serine/threonine-protein kinase haspin"/>
    <property type="match status" value="1"/>
</dbReference>
<dbReference type="InterPro" id="IPR024604">
    <property type="entry name" value="GSG2_C"/>
</dbReference>
<feature type="region of interest" description="Disordered" evidence="13">
    <location>
        <begin position="73"/>
        <end position="97"/>
    </location>
</feature>
<accession>A0AAV2NHP7</accession>
<keyword evidence="6" id="KW-0723">Serine/threonine-protein kinase</keyword>
<dbReference type="GO" id="GO:0000278">
    <property type="term" value="P:mitotic cell cycle"/>
    <property type="evidence" value="ECO:0007669"/>
    <property type="project" value="TreeGrafter"/>
</dbReference>
<dbReference type="GO" id="GO:0005694">
    <property type="term" value="C:chromosome"/>
    <property type="evidence" value="ECO:0007669"/>
    <property type="project" value="UniProtKB-SubCell"/>
</dbReference>
<dbReference type="EC" id="2.7.11.1" evidence="3"/>
<feature type="compositionally biased region" description="Polar residues" evidence="13">
    <location>
        <begin position="191"/>
        <end position="205"/>
    </location>
</feature>
<keyword evidence="4" id="KW-0158">Chromosome</keyword>
<organism evidence="15 16">
    <name type="scientific">Lasius platythorax</name>
    <dbReference type="NCBI Taxonomy" id="488582"/>
    <lineage>
        <taxon>Eukaryota</taxon>
        <taxon>Metazoa</taxon>
        <taxon>Ecdysozoa</taxon>
        <taxon>Arthropoda</taxon>
        <taxon>Hexapoda</taxon>
        <taxon>Insecta</taxon>
        <taxon>Pterygota</taxon>
        <taxon>Neoptera</taxon>
        <taxon>Endopterygota</taxon>
        <taxon>Hymenoptera</taxon>
        <taxon>Apocrita</taxon>
        <taxon>Aculeata</taxon>
        <taxon>Formicoidea</taxon>
        <taxon>Formicidae</taxon>
        <taxon>Formicinae</taxon>
        <taxon>Lasius</taxon>
        <taxon>Lasius</taxon>
    </lineage>
</organism>
<evidence type="ECO:0000256" key="12">
    <source>
        <dbReference type="ARBA" id="ARBA00048679"/>
    </source>
</evidence>
<feature type="compositionally biased region" description="Basic and acidic residues" evidence="13">
    <location>
        <begin position="162"/>
        <end position="177"/>
    </location>
</feature>
<dbReference type="PANTHER" id="PTHR24419:SF18">
    <property type="entry name" value="SERINE_THREONINE-PROTEIN KINASE HASPIN"/>
    <property type="match status" value="1"/>
</dbReference>
<evidence type="ECO:0000256" key="1">
    <source>
        <dbReference type="ARBA" id="ARBA00004286"/>
    </source>
</evidence>
<evidence type="ECO:0000256" key="6">
    <source>
        <dbReference type="ARBA" id="ARBA00022527"/>
    </source>
</evidence>
<dbReference type="Gene3D" id="1.10.510.10">
    <property type="entry name" value="Transferase(Phosphotransferase) domain 1"/>
    <property type="match status" value="1"/>
</dbReference>
<dbReference type="GO" id="GO:0005634">
    <property type="term" value="C:nucleus"/>
    <property type="evidence" value="ECO:0007669"/>
    <property type="project" value="TreeGrafter"/>
</dbReference>
<proteinExistence type="predicted"/>
<keyword evidence="5" id="KW-0963">Cytoplasm</keyword>
<sequence>MMLNRKRELRTYERKTAKKPCINPALSPVILVKKYNPVENNCFDESGVCNDSLNNDPFETTFDRIAKGAVVPPIPLDTNENNSWKGSSSDSDINNSTNDIKSREHTALDPLTYDCLDTFGSSHSCTSKLTNRSIKITRKYKRLQKNKSKVVVYKGTVSKKTPVKDKIQIKKTQEQKRQRTQSKSKQSSRTCNKQTSRANSGNINNLEDTIHNNKHMHKSVLKIKNTSQTEVIKTNSSITAFKYTSNFQQNIKPCFVELDARTVQNYILDCEKAMGAKQDTLRDVKFLSTDTLHTEKDISEGHNDISQSISIEYNNVVRSIEHMSIKECFVALYDNNKNQESKTEKNINGSVDAKNKSLVPHLTLHNLSASYNTNSVQLVPYDIKRNREELIKDSFVKIERLKEEEFVKKDGMVCRERERYIISSTPIGKCIRSSACSTSFSPININIDAQYPRLECSIPNVEEDISNIGLFDQKNSPSLIMPSKCYNFDAVNIHEHSTQILPTSQGKEEDIHTALTQNYNVECKVTSLPHSLNVSSVADTDKSLFSDTTHDYSSKSIEECKVQKTHFTNTPSMYLCLERINDNVNTVASPRYASSSKTSGDLDNITDTEYGSAMQERMRTSVRENSKDETVNSNKDSFLCESQGNVNNTALLARLQDSIRITGRRIRYLKWNLSVQSNISESSNDETAESNSKVFHCDAIDESRSIKSEVQNFERSKDEVKKSLDHVELLVDSTKSYDDANKRVEKSVFLKPGKCWARSLSILNHINDGSNLDKLSCGKGKRWRHSVRDILDMQKQGIFQSCLKKEKDDADLSCRELDASNIVSSFDDNKRKTFNSANHARLSKRISVRVVPNNTTSTRCKIEDTSFLEAFGIKSEKSPNLELSHCKESPTHDNRIIRGYSTTARDVVLQRCSQDSYLPFFYCFPDSYLEHCRKIGEGVYGEVFLHEYLDKKSVIKIIPIEGEKLVNGEPQKKFNEILSEIVIAKELDNLRLNTMYKTSGFVEVRSIKCIMGKYPEKLVELWNTYDDNKTSDNDCPSMFDESQLYIALELCDGGEDLEAFVFQTAEEACALFLQTALALAVAEKALEFEHRDLHWGNVLISRTKEPYVCYNLDGKEIRLPSKGVKVSIIDFTLSRMLYQGCCIYNDLALDPALFTAHGEYQFEIYRLMREKIQNNWNKFEPYTNILWLHYTLDKMITAVRYKRKNLKVHKHAIARLKEFKDIILNYDSAFDFATDSSIAHL</sequence>
<dbReference type="Pfam" id="PF12330">
    <property type="entry name" value="Haspin_kinase"/>
    <property type="match status" value="1"/>
</dbReference>
<evidence type="ECO:0000256" key="4">
    <source>
        <dbReference type="ARBA" id="ARBA00022454"/>
    </source>
</evidence>
<keyword evidence="8" id="KW-0547">Nucleotide-binding</keyword>
<feature type="compositionally biased region" description="Low complexity" evidence="13">
    <location>
        <begin position="87"/>
        <end position="97"/>
    </location>
</feature>
<protein>
    <recommendedName>
        <fullName evidence="3">non-specific serine/threonine protein kinase</fullName>
        <ecNumber evidence="3">2.7.11.1</ecNumber>
    </recommendedName>
</protein>
<keyword evidence="7" id="KW-0808">Transferase</keyword>
<keyword evidence="16" id="KW-1185">Reference proteome</keyword>
<gene>
    <name evidence="15" type="ORF">LPLAT_LOCUS4981</name>
</gene>
<keyword evidence="10" id="KW-0067">ATP-binding</keyword>
<evidence type="ECO:0000256" key="9">
    <source>
        <dbReference type="ARBA" id="ARBA00022777"/>
    </source>
</evidence>
<evidence type="ECO:0000256" key="11">
    <source>
        <dbReference type="ARBA" id="ARBA00047899"/>
    </source>
</evidence>
<evidence type="ECO:0000259" key="14">
    <source>
        <dbReference type="PROSITE" id="PS50011"/>
    </source>
</evidence>
<evidence type="ECO:0000256" key="8">
    <source>
        <dbReference type="ARBA" id="ARBA00022741"/>
    </source>
</evidence>
<evidence type="ECO:0000313" key="16">
    <source>
        <dbReference type="Proteomes" id="UP001497644"/>
    </source>
</evidence>